<dbReference type="Pfam" id="PF10604">
    <property type="entry name" value="Polyketide_cyc2"/>
    <property type="match status" value="1"/>
</dbReference>
<keyword evidence="3" id="KW-1185">Reference proteome</keyword>
<organism evidence="2 3">
    <name type="scientific">Caulobacter ginsengisoli</name>
    <dbReference type="NCBI Taxonomy" id="400775"/>
    <lineage>
        <taxon>Bacteria</taxon>
        <taxon>Pseudomonadati</taxon>
        <taxon>Pseudomonadota</taxon>
        <taxon>Alphaproteobacteria</taxon>
        <taxon>Caulobacterales</taxon>
        <taxon>Caulobacteraceae</taxon>
        <taxon>Caulobacter</taxon>
    </lineage>
</organism>
<sequence>MRAIVFVTALLLAGPAAAEVVDSQPNGFEVRQSAAIKAPAAKVYADLVKIGAWWGSDHSWSGDARNITIDARPGGCWCETWAGGGVLHMTVIDAQPGKQLRFAGALGPLSFSGLDGHMAWTLGEKDGVTTVTWTYAVGGYVRGGLGQWPAGVDKVLTEQLERFKRFEETGKPD</sequence>
<protein>
    <submittedName>
        <fullName evidence="2">Uncharacterized protein YndB with AHSA1/START domain</fullName>
    </submittedName>
</protein>
<gene>
    <name evidence="2" type="ORF">QO010_003467</name>
</gene>
<dbReference type="Proteomes" id="UP001228905">
    <property type="component" value="Unassembled WGS sequence"/>
</dbReference>
<dbReference type="EMBL" id="JAUSVS010000007">
    <property type="protein sequence ID" value="MDQ0465678.1"/>
    <property type="molecule type" value="Genomic_DNA"/>
</dbReference>
<comment type="caution">
    <text evidence="2">The sequence shown here is derived from an EMBL/GenBank/DDBJ whole genome shotgun (WGS) entry which is preliminary data.</text>
</comment>
<evidence type="ECO:0000313" key="3">
    <source>
        <dbReference type="Proteomes" id="UP001228905"/>
    </source>
</evidence>
<reference evidence="2 3" key="1">
    <citation type="submission" date="2023-07" db="EMBL/GenBank/DDBJ databases">
        <title>Genomic Encyclopedia of Type Strains, Phase IV (KMG-IV): sequencing the most valuable type-strain genomes for metagenomic binning, comparative biology and taxonomic classification.</title>
        <authorList>
            <person name="Goeker M."/>
        </authorList>
    </citation>
    <scope>NUCLEOTIDE SEQUENCE [LARGE SCALE GENOMIC DNA]</scope>
    <source>
        <strain evidence="2 3">DSM 18695</strain>
    </source>
</reference>
<accession>A0ABU0IUI2</accession>
<feature type="signal peptide" evidence="1">
    <location>
        <begin position="1"/>
        <end position="18"/>
    </location>
</feature>
<name>A0ABU0IUI2_9CAUL</name>
<dbReference type="SUPFAM" id="SSF55961">
    <property type="entry name" value="Bet v1-like"/>
    <property type="match status" value="1"/>
</dbReference>
<dbReference type="InterPro" id="IPR019587">
    <property type="entry name" value="Polyketide_cyclase/dehydratase"/>
</dbReference>
<dbReference type="RefSeq" id="WP_307351200.1">
    <property type="nucleotide sequence ID" value="NZ_JAUSVS010000007.1"/>
</dbReference>
<dbReference type="Gene3D" id="3.30.530.20">
    <property type="match status" value="1"/>
</dbReference>
<evidence type="ECO:0000313" key="2">
    <source>
        <dbReference type="EMBL" id="MDQ0465678.1"/>
    </source>
</evidence>
<evidence type="ECO:0000256" key="1">
    <source>
        <dbReference type="SAM" id="SignalP"/>
    </source>
</evidence>
<feature type="chain" id="PRO_5046077909" evidence="1">
    <location>
        <begin position="19"/>
        <end position="173"/>
    </location>
</feature>
<keyword evidence="1" id="KW-0732">Signal</keyword>
<dbReference type="InterPro" id="IPR023393">
    <property type="entry name" value="START-like_dom_sf"/>
</dbReference>
<proteinExistence type="predicted"/>